<reference evidence="2 3" key="1">
    <citation type="submission" date="2017-10" db="EMBL/GenBank/DDBJ databases">
        <title>Development of genomic resources for the powdery mildew, Erysiphe pulchra.</title>
        <authorList>
            <person name="Wadl P.A."/>
            <person name="Mack B.M."/>
            <person name="Moore G."/>
            <person name="Beltz S.B."/>
        </authorList>
    </citation>
    <scope>NUCLEOTIDE SEQUENCE [LARGE SCALE GENOMIC DNA]</scope>
    <source>
        <strain evidence="2">Cflorida</strain>
    </source>
</reference>
<evidence type="ECO:0000313" key="3">
    <source>
        <dbReference type="Proteomes" id="UP000237438"/>
    </source>
</evidence>
<name>A0A2S4PTE0_9PEZI</name>
<evidence type="ECO:0000256" key="1">
    <source>
        <dbReference type="SAM" id="Phobius"/>
    </source>
</evidence>
<evidence type="ECO:0000313" key="2">
    <source>
        <dbReference type="EMBL" id="POS85292.1"/>
    </source>
</evidence>
<gene>
    <name evidence="2" type="ORF">EPUL_003036</name>
</gene>
<feature type="transmembrane region" description="Helical" evidence="1">
    <location>
        <begin position="165"/>
        <end position="184"/>
    </location>
</feature>
<organism evidence="2 3">
    <name type="scientific">Erysiphe pulchra</name>
    <dbReference type="NCBI Taxonomy" id="225359"/>
    <lineage>
        <taxon>Eukaryota</taxon>
        <taxon>Fungi</taxon>
        <taxon>Dikarya</taxon>
        <taxon>Ascomycota</taxon>
        <taxon>Pezizomycotina</taxon>
        <taxon>Leotiomycetes</taxon>
        <taxon>Erysiphales</taxon>
        <taxon>Erysiphaceae</taxon>
        <taxon>Erysiphe</taxon>
    </lineage>
</organism>
<accession>A0A2S4PTE0</accession>
<dbReference type="OrthoDB" id="2400485at2759"/>
<dbReference type="PANTHER" id="PTHR34213">
    <property type="entry name" value="NUCLEAR TRANSPORT FACTOR 2 (NTF2) FAMILY PROTEIN"/>
    <property type="match status" value="1"/>
</dbReference>
<keyword evidence="1" id="KW-0812">Transmembrane</keyword>
<sequence>MDSLYDISLNPEDFGIETTDFEISSDAALSSRQKLLIGCVLDLFKGRPTLKKLQLWDENATFNDPLTMATGRKQYQAQWYGLKAAFSEIEQLKAIVLTSGNPMHLFVKTRYKVKCIGFEKIISSDVKIYMDSLERHITGVDDLWNGEIPCGAIAKVGVFQILNPFWWLFLAGEVGFWVFSLVWWTRLWKVFRNLNSVVVPIFVRTPKLMNEEAEKNKKTQLL</sequence>
<protein>
    <submittedName>
        <fullName evidence="2">Uncharacterized protein</fullName>
    </submittedName>
</protein>
<dbReference type="PANTHER" id="PTHR34213:SF2">
    <property type="entry name" value="NUCLEAR TRANSPORT FACTOR 2 (NTF2) FAMILY PROTEIN"/>
    <property type="match status" value="1"/>
</dbReference>
<keyword evidence="1" id="KW-1133">Transmembrane helix</keyword>
<dbReference type="EMBL" id="PEDP01000653">
    <property type="protein sequence ID" value="POS85292.1"/>
    <property type="molecule type" value="Genomic_DNA"/>
</dbReference>
<dbReference type="Proteomes" id="UP000237438">
    <property type="component" value="Unassembled WGS sequence"/>
</dbReference>
<comment type="caution">
    <text evidence="2">The sequence shown here is derived from an EMBL/GenBank/DDBJ whole genome shotgun (WGS) entry which is preliminary data.</text>
</comment>
<dbReference type="AlphaFoldDB" id="A0A2S4PTE0"/>
<keyword evidence="3" id="KW-1185">Reference proteome</keyword>
<keyword evidence="1" id="KW-0472">Membrane</keyword>
<proteinExistence type="predicted"/>